<reference evidence="15" key="1">
    <citation type="submission" date="2021-01" db="EMBL/GenBank/DDBJ databases">
        <authorList>
            <person name="Corre E."/>
            <person name="Pelletier E."/>
            <person name="Niang G."/>
            <person name="Scheremetjew M."/>
            <person name="Finn R."/>
            <person name="Kale V."/>
            <person name="Holt S."/>
            <person name="Cochrane G."/>
            <person name="Meng A."/>
            <person name="Brown T."/>
            <person name="Cohen L."/>
        </authorList>
    </citation>
    <scope>NUCLEOTIDE SEQUENCE</scope>
    <source>
        <strain evidence="15">DIVA3 518/3/11/1/6</strain>
    </source>
</reference>
<keyword evidence="3 12" id="KW-0109">Calcium transport</keyword>
<gene>
    <name evidence="15" type="ORF">VSP0166_LOCUS393</name>
</gene>
<dbReference type="SFLD" id="SFLDS00003">
    <property type="entry name" value="Haloacid_Dehalogenase"/>
    <property type="match status" value="1"/>
</dbReference>
<feature type="transmembrane region" description="Helical" evidence="12">
    <location>
        <begin position="197"/>
        <end position="221"/>
    </location>
</feature>
<dbReference type="Gene3D" id="1.20.1110.10">
    <property type="entry name" value="Calcium-transporting ATPase, transmembrane domain"/>
    <property type="match status" value="1"/>
</dbReference>
<dbReference type="Pfam" id="PF00122">
    <property type="entry name" value="E1-E2_ATPase"/>
    <property type="match status" value="1"/>
</dbReference>
<dbReference type="InterPro" id="IPR023299">
    <property type="entry name" value="ATPase_P-typ_cyto_dom_N"/>
</dbReference>
<comment type="caution">
    <text evidence="12">Lacks conserved residue(s) required for the propagation of feature annotation.</text>
</comment>
<dbReference type="InterPro" id="IPR008250">
    <property type="entry name" value="ATPase_P-typ_transduc_dom_A_sf"/>
</dbReference>
<keyword evidence="9 12" id="KW-1133">Transmembrane helix</keyword>
<feature type="transmembrane region" description="Helical" evidence="12">
    <location>
        <begin position="6"/>
        <end position="23"/>
    </location>
</feature>
<dbReference type="Pfam" id="PF00689">
    <property type="entry name" value="Cation_ATPase_C"/>
    <property type="match status" value="1"/>
</dbReference>
<dbReference type="InterPro" id="IPR018303">
    <property type="entry name" value="ATPase_P-typ_P_site"/>
</dbReference>
<comment type="function">
    <text evidence="12">Catalyzes the hydrolysis of ATP coupled with the transport of calcium.</text>
</comment>
<dbReference type="InterPro" id="IPR006413">
    <property type="entry name" value="P-type_ATPase_IIA_PMR1"/>
</dbReference>
<dbReference type="SUPFAM" id="SSF81665">
    <property type="entry name" value="Calcium ATPase, transmembrane domain M"/>
    <property type="match status" value="1"/>
</dbReference>
<evidence type="ECO:0000256" key="9">
    <source>
        <dbReference type="ARBA" id="ARBA00022989"/>
    </source>
</evidence>
<keyword evidence="8" id="KW-1278">Translocase</keyword>
<dbReference type="SUPFAM" id="SSF81653">
    <property type="entry name" value="Calcium ATPase, transduction domain A"/>
    <property type="match status" value="1"/>
</dbReference>
<keyword evidence="10 12" id="KW-0406">Ion transport</keyword>
<evidence type="ECO:0000259" key="13">
    <source>
        <dbReference type="Pfam" id="PF00122"/>
    </source>
</evidence>
<keyword evidence="6 12" id="KW-0106">Calcium</keyword>
<comment type="subcellular location">
    <subcellularLocation>
        <location evidence="1">Endomembrane system</location>
        <topology evidence="1">Multi-pass membrane protein</topology>
    </subcellularLocation>
    <subcellularLocation>
        <location evidence="12">Membrane</location>
        <topology evidence="12">Multi-pass membrane protein</topology>
    </subcellularLocation>
</comment>
<dbReference type="SFLD" id="SFLDF00027">
    <property type="entry name" value="p-type_atpase"/>
    <property type="match status" value="1"/>
</dbReference>
<dbReference type="PANTHER" id="PTHR42861">
    <property type="entry name" value="CALCIUM-TRANSPORTING ATPASE"/>
    <property type="match status" value="1"/>
</dbReference>
<dbReference type="Pfam" id="PF08282">
    <property type="entry name" value="Hydrolase_3"/>
    <property type="match status" value="1"/>
</dbReference>
<evidence type="ECO:0000256" key="6">
    <source>
        <dbReference type="ARBA" id="ARBA00022837"/>
    </source>
</evidence>
<evidence type="ECO:0000256" key="7">
    <source>
        <dbReference type="ARBA" id="ARBA00022840"/>
    </source>
</evidence>
<dbReference type="Gene3D" id="2.70.150.10">
    <property type="entry name" value="Calcium-transporting ATPase, cytoplasmic transduction domain A"/>
    <property type="match status" value="1"/>
</dbReference>
<sequence length="807" mass="88093">MGEIADAIGIFIAVTIVNFVGFYQEYKSEKSVEALKNLTAHHCSVVRDGTIHTILAEDLVVGDIVPIESGYRTPADLRLLQAVNLYVDESILTGETEPREKFDHPVESDEKDNMLFMGTMCVSGRGRGVVTSTGRNTLLGKISDIIQNIESVKTPLQLKMAEIGKQLSILAFAIVAVIFILGVIQKKDMLDMFTIGVSLAVAAIPEGLPIVVTVTLALGVTRMAGRKAIVRKLPAVEALGAATVICSDKTGTLTKNQMTITHVYSDSEYTVGGIGYSPTGDFFSSNQRINPQEHPDLTDLLQSAMLCNNAQFEERNHLIGQPTEGAILTAGFKAGLSDPRESYTRLDEIPFSSKTQIMFTKYDMGRGDHLYHVKGSVERVLEHCKFFSESGETLALTESKANQIHEHAVLFGRAALRVVAVARGKNPNNLVFLGLLGMIDPPKEGVRKAIRIATDSGVKVVMITGDSKETAIAVAKKISVADDQSLAFSSEELVGSNEQQLASIVDHVSVFYRVSPEHKMNIVKAFQDRGHVVAMTGDGVNDAPALKIADIGIAMGLGTDAAKEASEMILVDDNLSTIIAAIEEGKSIYNNIKNFLRFQLTTSIATLSMIAASTIFGFPSPLNPIQILWINIIMDGPPAQSLGVEPFDQAVLSQPPRKAKDPIFTAEMILSICITATVMVFGTLATFYYHLDEDNLARASTIAFTTFVMFQLFNAMNCRSETRSAFKLGLTSNKFFILAILGCLIMQLAAIYFPWFQLLFETESIGFSDLYYSTLIGSSVFFMDEIRKYASSFNRPHIPTQPIIDIV</sequence>
<evidence type="ECO:0000313" key="15">
    <source>
        <dbReference type="EMBL" id="CAE2199181.1"/>
    </source>
</evidence>
<accession>A0A7S4M3N9</accession>
<dbReference type="GO" id="GO:0016020">
    <property type="term" value="C:membrane"/>
    <property type="evidence" value="ECO:0007669"/>
    <property type="project" value="UniProtKB-SubCell"/>
</dbReference>
<dbReference type="InterPro" id="IPR036412">
    <property type="entry name" value="HAD-like_sf"/>
</dbReference>
<feature type="transmembrane region" description="Helical" evidence="12">
    <location>
        <begin position="735"/>
        <end position="753"/>
    </location>
</feature>
<comment type="similarity">
    <text evidence="12">Belongs to the cation transport ATPase (P-type) (TC 3.A.3) family.</text>
</comment>
<dbReference type="InterPro" id="IPR001757">
    <property type="entry name" value="P_typ_ATPase"/>
</dbReference>
<dbReference type="InterPro" id="IPR023298">
    <property type="entry name" value="ATPase_P-typ_TM_dom_sf"/>
</dbReference>
<evidence type="ECO:0000256" key="2">
    <source>
        <dbReference type="ARBA" id="ARBA00022448"/>
    </source>
</evidence>
<feature type="transmembrane region" description="Helical" evidence="12">
    <location>
        <begin position="696"/>
        <end position="714"/>
    </location>
</feature>
<dbReference type="EMBL" id="HBKP01000556">
    <property type="protein sequence ID" value="CAE2199181.1"/>
    <property type="molecule type" value="Transcribed_RNA"/>
</dbReference>
<keyword evidence="11 12" id="KW-0472">Membrane</keyword>
<dbReference type="GO" id="GO:0016887">
    <property type="term" value="F:ATP hydrolysis activity"/>
    <property type="evidence" value="ECO:0007669"/>
    <property type="project" value="InterPro"/>
</dbReference>
<dbReference type="FunFam" id="3.40.50.1000:FF:000001">
    <property type="entry name" value="Phospholipid-transporting ATPase IC"/>
    <property type="match status" value="1"/>
</dbReference>
<dbReference type="PROSITE" id="PS00154">
    <property type="entry name" value="ATPASE_E1_E2"/>
    <property type="match status" value="1"/>
</dbReference>
<feature type="transmembrane region" description="Helical" evidence="12">
    <location>
        <begin position="167"/>
        <end position="185"/>
    </location>
</feature>
<evidence type="ECO:0000256" key="5">
    <source>
        <dbReference type="ARBA" id="ARBA00022741"/>
    </source>
</evidence>
<evidence type="ECO:0000256" key="12">
    <source>
        <dbReference type="RuleBase" id="RU361146"/>
    </source>
</evidence>
<organism evidence="15">
    <name type="scientific">Vannella robusta</name>
    <dbReference type="NCBI Taxonomy" id="1487602"/>
    <lineage>
        <taxon>Eukaryota</taxon>
        <taxon>Amoebozoa</taxon>
        <taxon>Discosea</taxon>
        <taxon>Flabellinia</taxon>
        <taxon>Vannellidae</taxon>
        <taxon>Vannella</taxon>
    </lineage>
</organism>
<dbReference type="Gene3D" id="3.40.50.1000">
    <property type="entry name" value="HAD superfamily/HAD-like"/>
    <property type="match status" value="1"/>
</dbReference>
<keyword evidence="2 12" id="KW-0813">Transport</keyword>
<proteinExistence type="inferred from homology"/>
<comment type="catalytic activity">
    <reaction evidence="12">
        <text>Ca(2+)(in) + ATP + H2O = Ca(2+)(out) + ADP + phosphate + H(+)</text>
        <dbReference type="Rhea" id="RHEA:18105"/>
        <dbReference type="ChEBI" id="CHEBI:15377"/>
        <dbReference type="ChEBI" id="CHEBI:15378"/>
        <dbReference type="ChEBI" id="CHEBI:29108"/>
        <dbReference type="ChEBI" id="CHEBI:30616"/>
        <dbReference type="ChEBI" id="CHEBI:43474"/>
        <dbReference type="ChEBI" id="CHEBI:456216"/>
        <dbReference type="EC" id="7.2.2.10"/>
    </reaction>
</comment>
<feature type="transmembrane region" description="Helical" evidence="12">
    <location>
        <begin position="668"/>
        <end position="690"/>
    </location>
</feature>
<keyword evidence="7 12" id="KW-0067">ATP-binding</keyword>
<dbReference type="GO" id="GO:0005388">
    <property type="term" value="F:P-type calcium transporter activity"/>
    <property type="evidence" value="ECO:0007669"/>
    <property type="project" value="UniProtKB-EC"/>
</dbReference>
<evidence type="ECO:0000256" key="3">
    <source>
        <dbReference type="ARBA" id="ARBA00022568"/>
    </source>
</evidence>
<protein>
    <recommendedName>
        <fullName evidence="12">Calcium-transporting ATPase</fullName>
        <ecNumber evidence="12">7.2.2.10</ecNumber>
    </recommendedName>
</protein>
<dbReference type="InterPro" id="IPR006068">
    <property type="entry name" value="ATPase_P-typ_cation-transptr_C"/>
</dbReference>
<dbReference type="InterPro" id="IPR059000">
    <property type="entry name" value="ATPase_P-type_domA"/>
</dbReference>
<evidence type="ECO:0000256" key="10">
    <source>
        <dbReference type="ARBA" id="ARBA00023065"/>
    </source>
</evidence>
<dbReference type="InterPro" id="IPR044492">
    <property type="entry name" value="P_typ_ATPase_HD_dom"/>
</dbReference>
<dbReference type="Pfam" id="PF13246">
    <property type="entry name" value="Cation_ATPase"/>
    <property type="match status" value="1"/>
</dbReference>
<dbReference type="GO" id="GO:0012505">
    <property type="term" value="C:endomembrane system"/>
    <property type="evidence" value="ECO:0007669"/>
    <property type="project" value="UniProtKB-SubCell"/>
</dbReference>
<dbReference type="Gene3D" id="3.40.1110.10">
    <property type="entry name" value="Calcium-transporting ATPase, cytoplasmic domain N"/>
    <property type="match status" value="1"/>
</dbReference>
<dbReference type="InterPro" id="IPR023214">
    <property type="entry name" value="HAD_sf"/>
</dbReference>
<name>A0A7S4M3N9_9EUKA</name>
<evidence type="ECO:0000256" key="1">
    <source>
        <dbReference type="ARBA" id="ARBA00004127"/>
    </source>
</evidence>
<dbReference type="NCBIfam" id="TIGR01494">
    <property type="entry name" value="ATPase_P-type"/>
    <property type="match status" value="2"/>
</dbReference>
<evidence type="ECO:0000256" key="4">
    <source>
        <dbReference type="ARBA" id="ARBA00022692"/>
    </source>
</evidence>
<dbReference type="PRINTS" id="PR00120">
    <property type="entry name" value="HATPASE"/>
</dbReference>
<dbReference type="AlphaFoldDB" id="A0A7S4M3N9"/>
<keyword evidence="5 12" id="KW-0547">Nucleotide-binding</keyword>
<dbReference type="GO" id="GO:0005524">
    <property type="term" value="F:ATP binding"/>
    <property type="evidence" value="ECO:0007669"/>
    <property type="project" value="UniProtKB-KW"/>
</dbReference>
<feature type="domain" description="P-type ATPase A" evidence="13">
    <location>
        <begin position="38"/>
        <end position="146"/>
    </location>
</feature>
<evidence type="ECO:0000256" key="11">
    <source>
        <dbReference type="ARBA" id="ARBA00023136"/>
    </source>
</evidence>
<dbReference type="SFLD" id="SFLDG00002">
    <property type="entry name" value="C1.7:_P-type_atpase_like"/>
    <property type="match status" value="1"/>
</dbReference>
<dbReference type="SUPFAM" id="SSF56784">
    <property type="entry name" value="HAD-like"/>
    <property type="match status" value="1"/>
</dbReference>
<dbReference type="EC" id="7.2.2.10" evidence="12"/>
<evidence type="ECO:0000256" key="8">
    <source>
        <dbReference type="ARBA" id="ARBA00022967"/>
    </source>
</evidence>
<feature type="domain" description="Cation-transporting P-type ATPase C-terminal" evidence="14">
    <location>
        <begin position="619"/>
        <end position="789"/>
    </location>
</feature>
<keyword evidence="4 12" id="KW-0812">Transmembrane</keyword>
<dbReference type="PRINTS" id="PR00119">
    <property type="entry name" value="CATATPASE"/>
</dbReference>
<dbReference type="NCBIfam" id="TIGR01522">
    <property type="entry name" value="ATPase-IIA2_Ca"/>
    <property type="match status" value="1"/>
</dbReference>
<evidence type="ECO:0000259" key="14">
    <source>
        <dbReference type="Pfam" id="PF00689"/>
    </source>
</evidence>